<dbReference type="EMBL" id="RCHS01003445">
    <property type="protein sequence ID" value="RMX41731.1"/>
    <property type="molecule type" value="Genomic_DNA"/>
</dbReference>
<reference evidence="1 2" key="1">
    <citation type="journal article" date="2018" name="Sci. Rep.">
        <title>Comparative analysis of the Pocillopora damicornis genome highlights role of immune system in coral evolution.</title>
        <authorList>
            <person name="Cunning R."/>
            <person name="Bay R.A."/>
            <person name="Gillette P."/>
            <person name="Baker A.C."/>
            <person name="Traylor-Knowles N."/>
        </authorList>
    </citation>
    <scope>NUCLEOTIDE SEQUENCE [LARGE SCALE GENOMIC DNA]</scope>
    <source>
        <strain evidence="1">RSMAS</strain>
        <tissue evidence="1">Whole animal</tissue>
    </source>
</reference>
<name>A0A3M6TK93_POCDA</name>
<protein>
    <submittedName>
        <fullName evidence="1">Uncharacterized protein</fullName>
    </submittedName>
</protein>
<gene>
    <name evidence="1" type="ORF">pdam_00025914</name>
</gene>
<feature type="non-terminal residue" evidence="1">
    <location>
        <position position="133"/>
    </location>
</feature>
<comment type="caution">
    <text evidence="1">The sequence shown here is derived from an EMBL/GenBank/DDBJ whole genome shotgun (WGS) entry which is preliminary data.</text>
</comment>
<organism evidence="1 2">
    <name type="scientific">Pocillopora damicornis</name>
    <name type="common">Cauliflower coral</name>
    <name type="synonym">Millepora damicornis</name>
    <dbReference type="NCBI Taxonomy" id="46731"/>
    <lineage>
        <taxon>Eukaryota</taxon>
        <taxon>Metazoa</taxon>
        <taxon>Cnidaria</taxon>
        <taxon>Anthozoa</taxon>
        <taxon>Hexacorallia</taxon>
        <taxon>Scleractinia</taxon>
        <taxon>Astrocoeniina</taxon>
        <taxon>Pocilloporidae</taxon>
        <taxon>Pocillopora</taxon>
    </lineage>
</organism>
<dbReference type="AlphaFoldDB" id="A0A3M6TK93"/>
<dbReference type="Proteomes" id="UP000275408">
    <property type="component" value="Unassembled WGS sequence"/>
</dbReference>
<proteinExistence type="predicted"/>
<evidence type="ECO:0000313" key="2">
    <source>
        <dbReference type="Proteomes" id="UP000275408"/>
    </source>
</evidence>
<dbReference type="STRING" id="46731.A0A3M6TK93"/>
<accession>A0A3M6TK93</accession>
<sequence>MCADKGTKYQTFRGCFLFRSGLKQPTKEGRAPSKRLVHASMRSSAPDHCRAYALSDPGDQDYLLDCDHDHKDRCDRCSQLASVVAEIKETLEANIQHDEECLRVWKAYKIGPGKLVPYSKFNCPSELPSLSSS</sequence>
<keyword evidence="2" id="KW-1185">Reference proteome</keyword>
<evidence type="ECO:0000313" key="1">
    <source>
        <dbReference type="EMBL" id="RMX41731.1"/>
    </source>
</evidence>